<dbReference type="EMBL" id="CP118739">
    <property type="protein sequence ID" value="WEA57666.1"/>
    <property type="molecule type" value="Genomic_DNA"/>
</dbReference>
<reference evidence="2 3" key="1">
    <citation type="submission" date="2023-02" db="EMBL/GenBank/DDBJ databases">
        <title>Comparative genomics and fermentation flavor characterization of five lactic acid bacteria reveal flavor biosynthesis metabolic pathways in fermented muskmelon puree.</title>
        <authorList>
            <person name="Yuan L."/>
            <person name="Li M."/>
            <person name="Xu X."/>
            <person name="Lao F."/>
            <person name="Wu J."/>
        </authorList>
    </citation>
    <scope>NUCLEOTIDE SEQUENCE [LARGE SCALE GENOMIC DNA]</scope>
    <source>
        <strain evidence="2 3">Ca-4</strain>
    </source>
</reference>
<dbReference type="InterPro" id="IPR055346">
    <property type="entry name" value="Fe-S_cluster_assembly_SufBD"/>
</dbReference>
<organism evidence="2 3">
    <name type="scientific">Pediococcus pentosaceus</name>
    <dbReference type="NCBI Taxonomy" id="1255"/>
    <lineage>
        <taxon>Bacteria</taxon>
        <taxon>Bacillati</taxon>
        <taxon>Bacillota</taxon>
        <taxon>Bacilli</taxon>
        <taxon>Lactobacillales</taxon>
        <taxon>Lactobacillaceae</taxon>
        <taxon>Pediococcus</taxon>
    </lineage>
</organism>
<protein>
    <submittedName>
        <fullName evidence="2">SufD family Fe-S cluster assembly protein</fullName>
    </submittedName>
</protein>
<dbReference type="InterPro" id="IPR000825">
    <property type="entry name" value="SUF_FeS_clus_asmbl_SufBD_core"/>
</dbReference>
<evidence type="ECO:0000313" key="3">
    <source>
        <dbReference type="Proteomes" id="UP001214131"/>
    </source>
</evidence>
<dbReference type="SUPFAM" id="SSF101960">
    <property type="entry name" value="Stabilizer of iron transporter SufD"/>
    <property type="match status" value="1"/>
</dbReference>
<dbReference type="Pfam" id="PF01458">
    <property type="entry name" value="SUFBD_core"/>
    <property type="match status" value="1"/>
</dbReference>
<dbReference type="RefSeq" id="WP_240332223.1">
    <property type="nucleotide sequence ID" value="NZ_CP023008.1"/>
</dbReference>
<feature type="domain" description="SUF system FeS cluster assembly SufBD core" evidence="1">
    <location>
        <begin position="133"/>
        <end position="353"/>
    </location>
</feature>
<gene>
    <name evidence="2" type="ORF">PWB86_02045</name>
</gene>
<evidence type="ECO:0000259" key="1">
    <source>
        <dbReference type="Pfam" id="PF01458"/>
    </source>
</evidence>
<dbReference type="Proteomes" id="UP001214131">
    <property type="component" value="Chromosome"/>
</dbReference>
<proteinExistence type="predicted"/>
<dbReference type="InterPro" id="IPR037284">
    <property type="entry name" value="SUF_FeS_clus_asmbl_SufBD_sf"/>
</dbReference>
<sequence>MVPWKGAITIETKLESPTKYPKIMGIKYDSQNFSYASMTTTKWSWKANPLALQELQAAGGRIQVFGPTQQLSVAGKRLLESELQANVDNQFMVEHARQSWQGLELILPARVTLKNKLHLEITFEAAQPSAFTMLLNVGVGSQMQLEREIHYPPASTRLNLLTCGKVETDSRLNLVDRLQGGQSPQQSLWMANLHCQKDAQLDWSFYPEVKGKVLGKCITVLEEQGSSAVFRVGQFGRQDDWIGIQGLIEHRAPKTFSRIKMRGVLYEKAQVYFTSIGKINKGAHGANAAQESRLMTIEPHAKGSVNPLLIIDENDVQAGHAASVGQYDEEALYYLLSRGLAEVDAKQILINNFMEPVLPKETVEK</sequence>
<dbReference type="AlphaFoldDB" id="A0ABD7X7S5"/>
<evidence type="ECO:0000313" key="2">
    <source>
        <dbReference type="EMBL" id="WEA57666.1"/>
    </source>
</evidence>
<name>A0ABD7X7S5_PEDPE</name>
<dbReference type="PANTHER" id="PTHR43575:SF1">
    <property type="entry name" value="PROTEIN ABCI7, CHLOROPLASTIC"/>
    <property type="match status" value="1"/>
</dbReference>
<dbReference type="PANTHER" id="PTHR43575">
    <property type="entry name" value="PROTEIN ABCI7, CHLOROPLASTIC"/>
    <property type="match status" value="1"/>
</dbReference>
<accession>A0ABD7X7S5</accession>